<dbReference type="EMBL" id="JOKM01000053">
    <property type="protein sequence ID" value="KGB24005.1"/>
    <property type="molecule type" value="Genomic_DNA"/>
</dbReference>
<feature type="transmembrane region" description="Helical" evidence="6">
    <location>
        <begin position="72"/>
        <end position="93"/>
    </location>
</feature>
<proteinExistence type="predicted"/>
<dbReference type="RefSeq" id="WP_035379485.1">
    <property type="nucleotide sequence ID" value="NZ_BJVR01000002.1"/>
</dbReference>
<protein>
    <submittedName>
        <fullName evidence="9">Transporter</fullName>
    </submittedName>
</protein>
<dbReference type="SUPFAM" id="SSF103481">
    <property type="entry name" value="Multidrug resistance efflux transporter EmrE"/>
    <property type="match status" value="2"/>
</dbReference>
<dbReference type="Proteomes" id="UP000075411">
    <property type="component" value="Unassembled WGS sequence"/>
</dbReference>
<dbReference type="Pfam" id="PF00892">
    <property type="entry name" value="EamA"/>
    <property type="match status" value="1"/>
</dbReference>
<dbReference type="InterPro" id="IPR037185">
    <property type="entry name" value="EmrE-like"/>
</dbReference>
<evidence type="ECO:0000256" key="6">
    <source>
        <dbReference type="SAM" id="Phobius"/>
    </source>
</evidence>
<comment type="caution">
    <text evidence="8">The sequence shown here is derived from an EMBL/GenBank/DDBJ whole genome shotgun (WGS) entry which is preliminary data.</text>
</comment>
<evidence type="ECO:0000256" key="1">
    <source>
        <dbReference type="ARBA" id="ARBA00004651"/>
    </source>
</evidence>
<gene>
    <name evidence="9" type="ORF">AD947_12930</name>
    <name evidence="8" type="ORF">AtDm6_1416</name>
</gene>
<dbReference type="PANTHER" id="PTHR42920:SF5">
    <property type="entry name" value="EAMA DOMAIN-CONTAINING PROTEIN"/>
    <property type="match status" value="1"/>
</dbReference>
<evidence type="ECO:0000256" key="4">
    <source>
        <dbReference type="ARBA" id="ARBA00022989"/>
    </source>
</evidence>
<dbReference type="PATRIC" id="fig|104102.11.peg.2773"/>
<comment type="subcellular location">
    <subcellularLocation>
        <location evidence="1">Cell membrane</location>
        <topology evidence="1">Multi-pass membrane protein</topology>
    </subcellularLocation>
</comment>
<dbReference type="Proteomes" id="UP000029448">
    <property type="component" value="Unassembled WGS sequence"/>
</dbReference>
<keyword evidence="10" id="KW-1185">Reference proteome</keyword>
<feature type="transmembrane region" description="Helical" evidence="6">
    <location>
        <begin position="240"/>
        <end position="260"/>
    </location>
</feature>
<evidence type="ECO:0000313" key="10">
    <source>
        <dbReference type="Proteomes" id="UP000029448"/>
    </source>
</evidence>
<feature type="domain" description="EamA" evidence="7">
    <location>
        <begin position="149"/>
        <end position="282"/>
    </location>
</feature>
<reference evidence="9 11" key="2">
    <citation type="submission" date="2015-06" db="EMBL/GenBank/DDBJ databases">
        <title>Improved classification and identification of acetic acid bacteria using matrix-assisted laser desorption/ionization time-of-flight mass spectrometry; Gluconobacter nephelii and Gluconobacter uchimurae are later heterotypic synonyms of Gluconobacter japonicus and Gluconobacter oxydans, respectively.</title>
        <authorList>
            <person name="Li L."/>
            <person name="Cleenwerck I."/>
            <person name="De Vuyst L."/>
            <person name="Vandamme P."/>
        </authorList>
    </citation>
    <scope>NUCLEOTIDE SEQUENCE [LARGE SCALE GENOMIC DNA]</scope>
    <source>
        <strain evidence="9 11">LMG 1663</strain>
    </source>
</reference>
<feature type="transmembrane region" description="Helical" evidence="6">
    <location>
        <begin position="47"/>
        <end position="65"/>
    </location>
</feature>
<dbReference type="PANTHER" id="PTHR42920">
    <property type="entry name" value="OS03G0707200 PROTEIN-RELATED"/>
    <property type="match status" value="1"/>
</dbReference>
<reference evidence="8 10" key="1">
    <citation type="submission" date="2014-06" db="EMBL/GenBank/DDBJ databases">
        <title>Functional and comparative genomic analyses of the Drosophila gut microbiota identify candidate symbiosis factors.</title>
        <authorList>
            <person name="Newell P.D."/>
            <person name="Chaston J.M."/>
            <person name="Douglas A.E."/>
        </authorList>
    </citation>
    <scope>NUCLEOTIDE SEQUENCE [LARGE SCALE GENOMIC DNA]</scope>
    <source>
        <strain evidence="8 10">DmCS_006</strain>
    </source>
</reference>
<feature type="transmembrane region" description="Helical" evidence="6">
    <location>
        <begin position="148"/>
        <end position="167"/>
    </location>
</feature>
<dbReference type="OrthoDB" id="9815120at2"/>
<evidence type="ECO:0000256" key="5">
    <source>
        <dbReference type="ARBA" id="ARBA00023136"/>
    </source>
</evidence>
<accession>A0A094YPK4</accession>
<dbReference type="AlphaFoldDB" id="A0A094YPK4"/>
<feature type="transmembrane region" description="Helical" evidence="6">
    <location>
        <begin position="124"/>
        <end position="142"/>
    </location>
</feature>
<evidence type="ECO:0000313" key="8">
    <source>
        <dbReference type="EMBL" id="KGB24005.1"/>
    </source>
</evidence>
<evidence type="ECO:0000259" key="7">
    <source>
        <dbReference type="Pfam" id="PF00892"/>
    </source>
</evidence>
<dbReference type="GO" id="GO:0005886">
    <property type="term" value="C:plasma membrane"/>
    <property type="evidence" value="ECO:0007669"/>
    <property type="project" value="UniProtKB-SubCell"/>
</dbReference>
<evidence type="ECO:0000313" key="11">
    <source>
        <dbReference type="Proteomes" id="UP000075411"/>
    </source>
</evidence>
<name>A0A094YPK4_9PROT</name>
<dbReference type="InterPro" id="IPR051258">
    <property type="entry name" value="Diverse_Substrate_Transporter"/>
</dbReference>
<dbReference type="InterPro" id="IPR000620">
    <property type="entry name" value="EamA_dom"/>
</dbReference>
<evidence type="ECO:0000256" key="3">
    <source>
        <dbReference type="ARBA" id="ARBA00022692"/>
    </source>
</evidence>
<dbReference type="EMBL" id="LHZT01000129">
    <property type="protein sequence ID" value="KXV56045.1"/>
    <property type="molecule type" value="Genomic_DNA"/>
</dbReference>
<evidence type="ECO:0000313" key="9">
    <source>
        <dbReference type="EMBL" id="KXV56045.1"/>
    </source>
</evidence>
<dbReference type="GeneID" id="89477204"/>
<keyword evidence="3 6" id="KW-0812">Transmembrane</keyword>
<keyword evidence="2" id="KW-1003">Cell membrane</keyword>
<sequence length="300" mass="31689">MSTTPSPISVRERVTALSQLIGSMICLQFGSSTAKFLFPVFGAEGMVGLRTCFAAVVLVCVYRSWNVVSWRALRFVFPYGLATAAMNLCFYLALERIPLGMTVAIEFTGPLLLAFIGSRRLSDVAWLAVTIAGLVLLLRPSSSTPPDLIGVLFALGAALFWALYIVFGKRLTGKLSAGNASALGLLCGSIVLFVPCFLPAVAIGVMQPSMLALSVIVAICSSALPYALEMQAMHRLSARDLGVLYSLEPVCAALAGILLLHETLSLPRLGGILLIAMASAGTVLTPGKRSSLPDLPEAPQ</sequence>
<organism evidence="8 10">
    <name type="scientific">Acetobacter tropicalis</name>
    <dbReference type="NCBI Taxonomy" id="104102"/>
    <lineage>
        <taxon>Bacteria</taxon>
        <taxon>Pseudomonadati</taxon>
        <taxon>Pseudomonadota</taxon>
        <taxon>Alphaproteobacteria</taxon>
        <taxon>Acetobacterales</taxon>
        <taxon>Acetobacteraceae</taxon>
        <taxon>Acetobacter</taxon>
    </lineage>
</organism>
<feature type="transmembrane region" description="Helical" evidence="6">
    <location>
        <begin position="209"/>
        <end position="228"/>
    </location>
</feature>
<evidence type="ECO:0000256" key="2">
    <source>
        <dbReference type="ARBA" id="ARBA00022475"/>
    </source>
</evidence>
<keyword evidence="5 6" id="KW-0472">Membrane</keyword>
<feature type="transmembrane region" description="Helical" evidence="6">
    <location>
        <begin position="99"/>
        <end position="117"/>
    </location>
</feature>
<keyword evidence="4 6" id="KW-1133">Transmembrane helix</keyword>
<feature type="transmembrane region" description="Helical" evidence="6">
    <location>
        <begin position="179"/>
        <end position="203"/>
    </location>
</feature>